<dbReference type="Proteomes" id="UP000003824">
    <property type="component" value="Unassembled WGS sequence"/>
</dbReference>
<accession>D6A618</accession>
<protein>
    <submittedName>
        <fullName evidence="2">Predicted protein</fullName>
    </submittedName>
</protein>
<dbReference type="EMBL" id="DS999641">
    <property type="protein sequence ID" value="EFE65969.2"/>
    <property type="molecule type" value="Genomic_DNA"/>
</dbReference>
<feature type="region of interest" description="Disordered" evidence="1">
    <location>
        <begin position="25"/>
        <end position="65"/>
    </location>
</feature>
<name>D6A618_STRV1</name>
<gene>
    <name evidence="2" type="ORF">SSFG_01222</name>
</gene>
<reference evidence="3" key="1">
    <citation type="submission" date="2008-12" db="EMBL/GenBank/DDBJ databases">
        <title>Annotation of Streptomyces ghanaensis ATCC 14672.</title>
        <authorList>
            <consortium name="The Broad Institute Genome Sequencing Platform"/>
            <consortium name="Broad Institute Microbial Sequencing Center"/>
            <person name="Fischbach M."/>
            <person name="Ward D."/>
            <person name="Young S."/>
            <person name="Kodira C.D."/>
            <person name="Zeng Q."/>
            <person name="Koehrsen M."/>
            <person name="Godfrey P."/>
            <person name="Alvarado L."/>
            <person name="Berlin A.M."/>
            <person name="Borenstein D."/>
            <person name="Chen Z."/>
            <person name="Engels R."/>
            <person name="Freedman E."/>
            <person name="Gellesch M."/>
            <person name="Goldberg J."/>
            <person name="Griggs A."/>
            <person name="Gujja S."/>
            <person name="Heiman D.I."/>
            <person name="Hepburn T.A."/>
            <person name="Howarth C."/>
            <person name="Jen D."/>
            <person name="Larson L."/>
            <person name="Lewis B."/>
            <person name="Mehta T."/>
            <person name="Park D."/>
            <person name="Pearson M."/>
            <person name="Roberts A."/>
            <person name="Saif S."/>
            <person name="Shea T.D."/>
            <person name="Shenoy N."/>
            <person name="Sisk P."/>
            <person name="Stolte C."/>
            <person name="Sykes S.N."/>
            <person name="Walk T."/>
            <person name="White J."/>
            <person name="Yandava C."/>
            <person name="Straight P."/>
            <person name="Clardy J."/>
            <person name="Hung D."/>
            <person name="Kolter R."/>
            <person name="Mekalanos J."/>
            <person name="Walker S."/>
            <person name="Walsh C.T."/>
            <person name="Wieland B.L.C."/>
            <person name="Ilzarbe M."/>
            <person name="Galagan J."/>
            <person name="Nusbaum C."/>
            <person name="Birren B."/>
        </authorList>
    </citation>
    <scope>NUCLEOTIDE SEQUENCE [LARGE SCALE GENOMIC DNA]</scope>
    <source>
        <strain evidence="3">ATCC 14672 / DSM 40746 / JCM 4963 / KCTC 9882 / NRRL B-12104 / FH 1290</strain>
    </source>
</reference>
<feature type="compositionally biased region" description="Basic and acidic residues" evidence="1">
    <location>
        <begin position="26"/>
        <end position="35"/>
    </location>
</feature>
<sequence length="65" mass="7181">MGGVVHSGRLPRSSWNVMTVRAVYRIPDHGRREQDGGGTPRPRAAEGRRARPWAHRPNDRASGAP</sequence>
<organism evidence="2 3">
    <name type="scientific">Streptomyces viridosporus (strain ATCC 14672 / DSM 40746 / JCM 4963 / KCTC 9882 / NRRL B-12104 / FH 1290)</name>
    <name type="common">Streptomyces ghanaensis</name>
    <dbReference type="NCBI Taxonomy" id="566461"/>
    <lineage>
        <taxon>Bacteria</taxon>
        <taxon>Bacillati</taxon>
        <taxon>Actinomycetota</taxon>
        <taxon>Actinomycetes</taxon>
        <taxon>Kitasatosporales</taxon>
        <taxon>Streptomycetaceae</taxon>
        <taxon>Streptomyces</taxon>
    </lineage>
</organism>
<proteinExistence type="predicted"/>
<evidence type="ECO:0000256" key="1">
    <source>
        <dbReference type="SAM" id="MobiDB-lite"/>
    </source>
</evidence>
<evidence type="ECO:0000313" key="3">
    <source>
        <dbReference type="Proteomes" id="UP000003824"/>
    </source>
</evidence>
<evidence type="ECO:0000313" key="2">
    <source>
        <dbReference type="EMBL" id="EFE65969.2"/>
    </source>
</evidence>
<dbReference type="AlphaFoldDB" id="D6A618"/>